<sequence>MVFRSLCDVTFYQVGNPTRCGPDNTPHTHSHTIHIINLVAPYSKKGKSCGPPYYPEGAKARNTCPYTSTARPGTKHWLTPGLIFDKVNK</sequence>
<accession>A0A5B7GB39</accession>
<comment type="caution">
    <text evidence="1">The sequence shown here is derived from an EMBL/GenBank/DDBJ whole genome shotgun (WGS) entry which is preliminary data.</text>
</comment>
<name>A0A5B7GB39_PORTR</name>
<protein>
    <submittedName>
        <fullName evidence="1">Uncharacterized protein</fullName>
    </submittedName>
</protein>
<dbReference type="EMBL" id="VSRR010012402">
    <property type="protein sequence ID" value="MPC54503.1"/>
    <property type="molecule type" value="Genomic_DNA"/>
</dbReference>
<evidence type="ECO:0000313" key="2">
    <source>
        <dbReference type="Proteomes" id="UP000324222"/>
    </source>
</evidence>
<gene>
    <name evidence="1" type="ORF">E2C01_048422</name>
</gene>
<keyword evidence="2" id="KW-1185">Reference proteome</keyword>
<organism evidence="1 2">
    <name type="scientific">Portunus trituberculatus</name>
    <name type="common">Swimming crab</name>
    <name type="synonym">Neptunus trituberculatus</name>
    <dbReference type="NCBI Taxonomy" id="210409"/>
    <lineage>
        <taxon>Eukaryota</taxon>
        <taxon>Metazoa</taxon>
        <taxon>Ecdysozoa</taxon>
        <taxon>Arthropoda</taxon>
        <taxon>Crustacea</taxon>
        <taxon>Multicrustacea</taxon>
        <taxon>Malacostraca</taxon>
        <taxon>Eumalacostraca</taxon>
        <taxon>Eucarida</taxon>
        <taxon>Decapoda</taxon>
        <taxon>Pleocyemata</taxon>
        <taxon>Brachyura</taxon>
        <taxon>Eubrachyura</taxon>
        <taxon>Portunoidea</taxon>
        <taxon>Portunidae</taxon>
        <taxon>Portuninae</taxon>
        <taxon>Portunus</taxon>
    </lineage>
</organism>
<dbReference type="Proteomes" id="UP000324222">
    <property type="component" value="Unassembled WGS sequence"/>
</dbReference>
<proteinExistence type="predicted"/>
<evidence type="ECO:0000313" key="1">
    <source>
        <dbReference type="EMBL" id="MPC54503.1"/>
    </source>
</evidence>
<dbReference type="AlphaFoldDB" id="A0A5B7GB39"/>
<reference evidence="1 2" key="1">
    <citation type="submission" date="2019-05" db="EMBL/GenBank/DDBJ databases">
        <title>Another draft genome of Portunus trituberculatus and its Hox gene families provides insights of decapod evolution.</title>
        <authorList>
            <person name="Jeong J.-H."/>
            <person name="Song I."/>
            <person name="Kim S."/>
            <person name="Choi T."/>
            <person name="Kim D."/>
            <person name="Ryu S."/>
            <person name="Kim W."/>
        </authorList>
    </citation>
    <scope>NUCLEOTIDE SEQUENCE [LARGE SCALE GENOMIC DNA]</scope>
    <source>
        <tissue evidence="1">Muscle</tissue>
    </source>
</reference>